<dbReference type="RefSeq" id="XP_008593041.1">
    <property type="nucleotide sequence ID" value="XM_008594819.1"/>
</dbReference>
<dbReference type="GeneID" id="103610711"/>
<proteinExistence type="predicted"/>
<accession>A0ABM0SJK0</accession>
<reference evidence="2" key="1">
    <citation type="submission" date="2025-08" db="UniProtKB">
        <authorList>
            <consortium name="RefSeq"/>
        </authorList>
    </citation>
    <scope>IDENTIFICATION</scope>
</reference>
<keyword evidence="1" id="KW-1185">Reference proteome</keyword>
<feature type="non-terminal residue" evidence="2">
    <location>
        <position position="84"/>
    </location>
</feature>
<sequence>MARQESFAGFGIVQHNNYYCCWQRVKTELQPRHCDHCGNCCDQQHSSYPLSGYCYGCAVDGEGHGLISAHETPQHTAETSIMPE</sequence>
<name>A0ABM0SJK0_GALVR</name>
<evidence type="ECO:0000313" key="1">
    <source>
        <dbReference type="Proteomes" id="UP000694923"/>
    </source>
</evidence>
<organism evidence="1 2">
    <name type="scientific">Galeopterus variegatus</name>
    <name type="common">Malayan flying lemur</name>
    <name type="synonym">Cynocephalus variegatus</name>
    <dbReference type="NCBI Taxonomy" id="482537"/>
    <lineage>
        <taxon>Eukaryota</taxon>
        <taxon>Metazoa</taxon>
        <taxon>Chordata</taxon>
        <taxon>Craniata</taxon>
        <taxon>Vertebrata</taxon>
        <taxon>Euteleostomi</taxon>
        <taxon>Mammalia</taxon>
        <taxon>Eutheria</taxon>
        <taxon>Euarchontoglires</taxon>
        <taxon>Dermoptera</taxon>
        <taxon>Cynocephalidae</taxon>
        <taxon>Galeopterus</taxon>
    </lineage>
</organism>
<gene>
    <name evidence="2" type="primary">LOC103610711</name>
</gene>
<protein>
    <submittedName>
        <fullName evidence="2">Uncharacterized protein</fullName>
    </submittedName>
</protein>
<evidence type="ECO:0000313" key="2">
    <source>
        <dbReference type="RefSeq" id="XP_008593041.1"/>
    </source>
</evidence>
<dbReference type="Proteomes" id="UP000694923">
    <property type="component" value="Unplaced"/>
</dbReference>